<gene>
    <name evidence="1" type="ORF">C8N42_10148</name>
</gene>
<name>A0A2T5HVA3_9RHOB</name>
<comment type="caution">
    <text evidence="1">The sequence shown here is derived from an EMBL/GenBank/DDBJ whole genome shotgun (WGS) entry which is preliminary data.</text>
</comment>
<proteinExistence type="predicted"/>
<reference evidence="1 2" key="1">
    <citation type="submission" date="2018-04" db="EMBL/GenBank/DDBJ databases">
        <title>Genomic Encyclopedia of Archaeal and Bacterial Type Strains, Phase II (KMG-II): from individual species to whole genera.</title>
        <authorList>
            <person name="Goeker M."/>
        </authorList>
    </citation>
    <scope>NUCLEOTIDE SEQUENCE [LARGE SCALE GENOMIC DNA]</scope>
    <source>
        <strain evidence="1 2">DSM 100434</strain>
    </source>
</reference>
<evidence type="ECO:0000313" key="2">
    <source>
        <dbReference type="Proteomes" id="UP000244077"/>
    </source>
</evidence>
<dbReference type="Proteomes" id="UP000244077">
    <property type="component" value="Unassembled WGS sequence"/>
</dbReference>
<dbReference type="EMBL" id="QAOH01000001">
    <property type="protein sequence ID" value="PTQ75510.1"/>
    <property type="molecule type" value="Genomic_DNA"/>
</dbReference>
<accession>A0A2T5HVA3</accession>
<keyword evidence="2" id="KW-1185">Reference proteome</keyword>
<organism evidence="1 2">
    <name type="scientific">Celeribacter persicus</name>
    <dbReference type="NCBI Taxonomy" id="1651082"/>
    <lineage>
        <taxon>Bacteria</taxon>
        <taxon>Pseudomonadati</taxon>
        <taxon>Pseudomonadota</taxon>
        <taxon>Alphaproteobacteria</taxon>
        <taxon>Rhodobacterales</taxon>
        <taxon>Roseobacteraceae</taxon>
        <taxon>Celeribacter</taxon>
    </lineage>
</organism>
<evidence type="ECO:0000313" key="1">
    <source>
        <dbReference type="EMBL" id="PTQ75510.1"/>
    </source>
</evidence>
<protein>
    <submittedName>
        <fullName evidence="1">Uncharacterized protein</fullName>
    </submittedName>
</protein>
<dbReference type="OrthoDB" id="9906822at2"/>
<dbReference type="RefSeq" id="WP_107814539.1">
    <property type="nucleotide sequence ID" value="NZ_QAOH01000001.1"/>
</dbReference>
<sequence length="116" mass="11966">MTHQKTSDQKTNPNLSADVTADEAIDRDLAALLKTPGDEDVALLSRSVLNQLAEAPSGAEHHLAEVLSEPLPWAMGFAGLMGLCVGTGYLLSSGAVGDSFLALLALGDVFGLLGGF</sequence>
<dbReference type="AlphaFoldDB" id="A0A2T5HVA3"/>